<evidence type="ECO:0000313" key="3">
    <source>
        <dbReference type="EMBL" id="CAB4876059.1"/>
    </source>
</evidence>
<gene>
    <name evidence="1" type="ORF">UFOPK1767_00514</name>
    <name evidence="2" type="ORF">UFOPK1961_00372</name>
    <name evidence="3" type="ORF">UFOPK3364_01020</name>
</gene>
<evidence type="ECO:0000313" key="2">
    <source>
        <dbReference type="EMBL" id="CAB4624809.1"/>
    </source>
</evidence>
<dbReference type="EMBL" id="CAEZTZ010000051">
    <property type="protein sequence ID" value="CAB4584041.1"/>
    <property type="molecule type" value="Genomic_DNA"/>
</dbReference>
<organism evidence="3">
    <name type="scientific">freshwater metagenome</name>
    <dbReference type="NCBI Taxonomy" id="449393"/>
    <lineage>
        <taxon>unclassified sequences</taxon>
        <taxon>metagenomes</taxon>
        <taxon>ecological metagenomes</taxon>
    </lineage>
</organism>
<accession>A0A6J7E698</accession>
<protein>
    <submittedName>
        <fullName evidence="3">Unannotated protein</fullName>
    </submittedName>
</protein>
<dbReference type="EMBL" id="CAEZVJ010000027">
    <property type="protein sequence ID" value="CAB4624809.1"/>
    <property type="molecule type" value="Genomic_DNA"/>
</dbReference>
<evidence type="ECO:0000313" key="1">
    <source>
        <dbReference type="EMBL" id="CAB4584041.1"/>
    </source>
</evidence>
<name>A0A6J7E698_9ZZZZ</name>
<dbReference type="AlphaFoldDB" id="A0A6J7E698"/>
<reference evidence="3" key="1">
    <citation type="submission" date="2020-05" db="EMBL/GenBank/DDBJ databases">
        <authorList>
            <person name="Chiriac C."/>
            <person name="Salcher M."/>
            <person name="Ghai R."/>
            <person name="Kavagutti S V."/>
        </authorList>
    </citation>
    <scope>NUCLEOTIDE SEQUENCE</scope>
</reference>
<proteinExistence type="predicted"/>
<dbReference type="EMBL" id="CAFBLO010000121">
    <property type="protein sequence ID" value="CAB4876059.1"/>
    <property type="molecule type" value="Genomic_DNA"/>
</dbReference>
<sequence length="43" mass="4958">MTMDNENQSPSIEQISELPLDERAAAFTVLEGEIRQRLDEQPR</sequence>